<evidence type="ECO:0000313" key="2">
    <source>
        <dbReference type="Proteomes" id="UP000005239"/>
    </source>
</evidence>
<dbReference type="EnsemblMetazoa" id="PPA23180.1">
    <property type="protein sequence ID" value="PPA23180.1"/>
    <property type="gene ID" value="WBGene00112734"/>
</dbReference>
<reference evidence="2" key="1">
    <citation type="journal article" date="2008" name="Nat. Genet.">
        <title>The Pristionchus pacificus genome provides a unique perspective on nematode lifestyle and parasitism.</title>
        <authorList>
            <person name="Dieterich C."/>
            <person name="Clifton S.W."/>
            <person name="Schuster L.N."/>
            <person name="Chinwalla A."/>
            <person name="Delehaunty K."/>
            <person name="Dinkelacker I."/>
            <person name="Fulton L."/>
            <person name="Fulton R."/>
            <person name="Godfrey J."/>
            <person name="Minx P."/>
            <person name="Mitreva M."/>
            <person name="Roeseler W."/>
            <person name="Tian H."/>
            <person name="Witte H."/>
            <person name="Yang S.P."/>
            <person name="Wilson R.K."/>
            <person name="Sommer R.J."/>
        </authorList>
    </citation>
    <scope>NUCLEOTIDE SEQUENCE [LARGE SCALE GENOMIC DNA]</scope>
    <source>
        <strain evidence="2">PS312</strain>
    </source>
</reference>
<gene>
    <name evidence="1" type="primary">WBGene00112734</name>
</gene>
<evidence type="ECO:0000313" key="1">
    <source>
        <dbReference type="EnsemblMetazoa" id="PPA23180.1"/>
    </source>
</evidence>
<organism evidence="1 2">
    <name type="scientific">Pristionchus pacificus</name>
    <name type="common">Parasitic nematode worm</name>
    <dbReference type="NCBI Taxonomy" id="54126"/>
    <lineage>
        <taxon>Eukaryota</taxon>
        <taxon>Metazoa</taxon>
        <taxon>Ecdysozoa</taxon>
        <taxon>Nematoda</taxon>
        <taxon>Chromadorea</taxon>
        <taxon>Rhabditida</taxon>
        <taxon>Rhabditina</taxon>
        <taxon>Diplogasteromorpha</taxon>
        <taxon>Diplogasteroidea</taxon>
        <taxon>Neodiplogasteridae</taxon>
        <taxon>Pristionchus</taxon>
    </lineage>
</organism>
<accession>A0A2A6CN12</accession>
<dbReference type="Proteomes" id="UP000005239">
    <property type="component" value="Unassembled WGS sequence"/>
</dbReference>
<accession>A0A8R1YH28</accession>
<proteinExistence type="predicted"/>
<reference evidence="1" key="2">
    <citation type="submission" date="2022-06" db="UniProtKB">
        <authorList>
            <consortium name="EnsemblMetazoa"/>
        </authorList>
    </citation>
    <scope>IDENTIFICATION</scope>
    <source>
        <strain evidence="1">PS312</strain>
    </source>
</reference>
<name>A0A2A6CN12_PRIPA</name>
<protein>
    <submittedName>
        <fullName evidence="1">Uncharacterized protein</fullName>
    </submittedName>
</protein>
<keyword evidence="2" id="KW-1185">Reference proteome</keyword>
<dbReference type="AlphaFoldDB" id="A0A2A6CN12"/>
<sequence length="586" mass="66489">MELSSIDNDLENKMHKAAAGSSYSTFVRNIFLNGKWLQSKSFRRYGCEGNISPGSPMFRAFPLVAVMDRSGYWLIHDYRHKGSFVCVAEARSDFTPPGTQQSLAPATPIKPTHGAPCAPHHAPDSAGECRWTGPTDACVQLVDFYKGTWFASMPNFPRETFFETVKVIVRRGCMFFGHMHPNIENGNDGNDYTTYNSESKKKVNFAEYTDGLSRATCFCDPTEATINGQVPAPPRNFESKYCGELITSEGRRKMLEIPIFSIKNSTFSRLASQPQIRWQSLITEIIVRQHCWATLYWVEARQFFKLTLPTSGYGRHKVASYFNGMLSKMTDGTRRVGPDRKTLARSWLISTVALDGESDRASRLYVLRLHAPKRSSPGSYSYDNYLELVGQHQWEHHTDDLSRVNCFCDPTDPTAHDNDSAHVNTNYTDGLSRVNCFCDPTEATLNSHVPALPPGNQCIEHHVFDEVTKAVRMEIRQSKFCGDLITHDGRRQMLEIPNWRTNRRYDADHYKDAKKTKENFHISVTDIIVRQQCWATLYWTGYNIFVASNITLATSGYGKHKVASKFNGLLANEEDGTHRIVCECIR</sequence>